<evidence type="ECO:0000256" key="1">
    <source>
        <dbReference type="SAM" id="SignalP"/>
    </source>
</evidence>
<organism evidence="3 4">
    <name type="scientific">Ideonella alba</name>
    <dbReference type="NCBI Taxonomy" id="2824118"/>
    <lineage>
        <taxon>Bacteria</taxon>
        <taxon>Pseudomonadati</taxon>
        <taxon>Pseudomonadota</taxon>
        <taxon>Betaproteobacteria</taxon>
        <taxon>Burkholderiales</taxon>
        <taxon>Sphaerotilaceae</taxon>
        <taxon>Ideonella</taxon>
    </lineage>
</organism>
<keyword evidence="4" id="KW-1185">Reference proteome</keyword>
<feature type="signal peptide" evidence="1">
    <location>
        <begin position="1"/>
        <end position="23"/>
    </location>
</feature>
<keyword evidence="1" id="KW-0732">Signal</keyword>
<evidence type="ECO:0000259" key="2">
    <source>
        <dbReference type="Pfam" id="PF09832"/>
    </source>
</evidence>
<name>A0A941BHU7_9BURK</name>
<evidence type="ECO:0000313" key="3">
    <source>
        <dbReference type="EMBL" id="MBQ0932013.1"/>
    </source>
</evidence>
<sequence>MTHFPMRCLCVALAALLWLPAQAQDSLADRQAAADRYLQVVPMSRMLDDAFAEIGKQVPATHRAQFLADMKAIVRVDALETLTREAMVRTFTADELNALADFYGSTHGASAMKKFGTYIAQVIPAVQAEVQRGLEQLQRQRSSATTSRSS</sequence>
<dbReference type="RefSeq" id="WP_210855219.1">
    <property type="nucleotide sequence ID" value="NZ_JAGQDD010000013.1"/>
</dbReference>
<gene>
    <name evidence="3" type="ORF">KAK03_16155</name>
</gene>
<evidence type="ECO:0000313" key="4">
    <source>
        <dbReference type="Proteomes" id="UP000676246"/>
    </source>
</evidence>
<accession>A0A941BHU7</accession>
<dbReference type="AlphaFoldDB" id="A0A941BHU7"/>
<dbReference type="Proteomes" id="UP000676246">
    <property type="component" value="Unassembled WGS sequence"/>
</dbReference>
<feature type="chain" id="PRO_5038026118" evidence="1">
    <location>
        <begin position="24"/>
        <end position="150"/>
    </location>
</feature>
<comment type="caution">
    <text evidence="3">The sequence shown here is derived from an EMBL/GenBank/DDBJ whole genome shotgun (WGS) entry which is preliminary data.</text>
</comment>
<reference evidence="3 4" key="1">
    <citation type="submission" date="2021-04" db="EMBL/GenBank/DDBJ databases">
        <title>The genome sequence of Ideonella sp. 3Y2.</title>
        <authorList>
            <person name="Liu Y."/>
        </authorList>
    </citation>
    <scope>NUCLEOTIDE SEQUENCE [LARGE SCALE GENOMIC DNA]</scope>
    <source>
        <strain evidence="3 4">3Y2</strain>
    </source>
</reference>
<dbReference type="Pfam" id="PF09832">
    <property type="entry name" value="DUF2059"/>
    <property type="match status" value="1"/>
</dbReference>
<dbReference type="InterPro" id="IPR018637">
    <property type="entry name" value="DUF2059"/>
</dbReference>
<protein>
    <submittedName>
        <fullName evidence="3">DUF2059 domain-containing protein</fullName>
    </submittedName>
</protein>
<proteinExistence type="predicted"/>
<feature type="domain" description="DUF2059" evidence="2">
    <location>
        <begin position="88"/>
        <end position="131"/>
    </location>
</feature>
<dbReference type="EMBL" id="JAGQDD010000013">
    <property type="protein sequence ID" value="MBQ0932013.1"/>
    <property type="molecule type" value="Genomic_DNA"/>
</dbReference>